<gene>
    <name evidence="2" type="ORF">DOTSEDRAFT_71169</name>
</gene>
<keyword evidence="3" id="KW-1185">Reference proteome</keyword>
<evidence type="ECO:0000313" key="3">
    <source>
        <dbReference type="Proteomes" id="UP000016933"/>
    </source>
</evidence>
<dbReference type="HOGENOM" id="CLU_1348897_0_0_1"/>
<sequence>MSLLSACRRYRLDAVKAGNDSKPRKTALSWQVPTCMSGVPSALVKAELESCQRQQLQAGAAHVEVVLLECSCAEGNVVVVGSHFAHMHFTAWHDATVRVRPGQITAGGIESAMFPRPRFASCCSHEIVCWPHTALCLHVCSNATADCCIRAPSQREKETSSGKPHSTRTNPTSQPWGAAEKAITIKRPGNQKVRSHARDSSIR</sequence>
<reference evidence="2 3" key="2">
    <citation type="journal article" date="2012" name="PLoS Pathog.">
        <title>Diverse lifestyles and strategies of plant pathogenesis encoded in the genomes of eighteen Dothideomycetes fungi.</title>
        <authorList>
            <person name="Ohm R.A."/>
            <person name="Feau N."/>
            <person name="Henrissat B."/>
            <person name="Schoch C.L."/>
            <person name="Horwitz B.A."/>
            <person name="Barry K.W."/>
            <person name="Condon B.J."/>
            <person name="Copeland A.C."/>
            <person name="Dhillon B."/>
            <person name="Glaser F."/>
            <person name="Hesse C.N."/>
            <person name="Kosti I."/>
            <person name="LaButti K."/>
            <person name="Lindquist E.A."/>
            <person name="Lucas S."/>
            <person name="Salamov A.A."/>
            <person name="Bradshaw R.E."/>
            <person name="Ciuffetti L."/>
            <person name="Hamelin R.C."/>
            <person name="Kema G.H.J."/>
            <person name="Lawrence C."/>
            <person name="Scott J.A."/>
            <person name="Spatafora J.W."/>
            <person name="Turgeon B.G."/>
            <person name="de Wit P.J.G.M."/>
            <person name="Zhong S."/>
            <person name="Goodwin S.B."/>
            <person name="Grigoriev I.V."/>
        </authorList>
    </citation>
    <scope>NUCLEOTIDE SEQUENCE [LARGE SCALE GENOMIC DNA]</scope>
    <source>
        <strain evidence="3">NZE10 / CBS 128990</strain>
    </source>
</reference>
<dbReference type="AlphaFoldDB" id="N1PQX9"/>
<dbReference type="Proteomes" id="UP000016933">
    <property type="component" value="Unassembled WGS sequence"/>
</dbReference>
<dbReference type="EMBL" id="KB446538">
    <property type="protein sequence ID" value="EME45348.1"/>
    <property type="molecule type" value="Genomic_DNA"/>
</dbReference>
<feature type="region of interest" description="Disordered" evidence="1">
    <location>
        <begin position="154"/>
        <end position="203"/>
    </location>
</feature>
<organism evidence="2 3">
    <name type="scientific">Dothistroma septosporum (strain NZE10 / CBS 128990)</name>
    <name type="common">Red band needle blight fungus</name>
    <name type="synonym">Mycosphaerella pini</name>
    <dbReference type="NCBI Taxonomy" id="675120"/>
    <lineage>
        <taxon>Eukaryota</taxon>
        <taxon>Fungi</taxon>
        <taxon>Dikarya</taxon>
        <taxon>Ascomycota</taxon>
        <taxon>Pezizomycotina</taxon>
        <taxon>Dothideomycetes</taxon>
        <taxon>Dothideomycetidae</taxon>
        <taxon>Mycosphaerellales</taxon>
        <taxon>Mycosphaerellaceae</taxon>
        <taxon>Dothistroma</taxon>
    </lineage>
</organism>
<accession>N1PQX9</accession>
<protein>
    <submittedName>
        <fullName evidence="2">Uncharacterized protein</fullName>
    </submittedName>
</protein>
<evidence type="ECO:0000313" key="2">
    <source>
        <dbReference type="EMBL" id="EME45348.1"/>
    </source>
</evidence>
<name>N1PQX9_DOTSN</name>
<reference evidence="3" key="1">
    <citation type="journal article" date="2012" name="PLoS Genet.">
        <title>The genomes of the fungal plant pathogens Cladosporium fulvum and Dothistroma septosporum reveal adaptation to different hosts and lifestyles but also signatures of common ancestry.</title>
        <authorList>
            <person name="de Wit P.J.G.M."/>
            <person name="van der Burgt A."/>
            <person name="Oekmen B."/>
            <person name="Stergiopoulos I."/>
            <person name="Abd-Elsalam K.A."/>
            <person name="Aerts A.L."/>
            <person name="Bahkali A.H."/>
            <person name="Beenen H.G."/>
            <person name="Chettri P."/>
            <person name="Cox M.P."/>
            <person name="Datema E."/>
            <person name="de Vries R.P."/>
            <person name="Dhillon B."/>
            <person name="Ganley A.R."/>
            <person name="Griffiths S.A."/>
            <person name="Guo Y."/>
            <person name="Hamelin R.C."/>
            <person name="Henrissat B."/>
            <person name="Kabir M.S."/>
            <person name="Jashni M.K."/>
            <person name="Kema G."/>
            <person name="Klaubauf S."/>
            <person name="Lapidus A."/>
            <person name="Levasseur A."/>
            <person name="Lindquist E."/>
            <person name="Mehrabi R."/>
            <person name="Ohm R.A."/>
            <person name="Owen T.J."/>
            <person name="Salamov A."/>
            <person name="Schwelm A."/>
            <person name="Schijlen E."/>
            <person name="Sun H."/>
            <person name="van den Burg H.A."/>
            <person name="van Ham R.C.H.J."/>
            <person name="Zhang S."/>
            <person name="Goodwin S.B."/>
            <person name="Grigoriev I.V."/>
            <person name="Collemare J."/>
            <person name="Bradshaw R.E."/>
        </authorList>
    </citation>
    <scope>NUCLEOTIDE SEQUENCE [LARGE SCALE GENOMIC DNA]</scope>
    <source>
        <strain evidence="3">NZE10 / CBS 128990</strain>
    </source>
</reference>
<evidence type="ECO:0000256" key="1">
    <source>
        <dbReference type="SAM" id="MobiDB-lite"/>
    </source>
</evidence>
<feature type="compositionally biased region" description="Polar residues" evidence="1">
    <location>
        <begin position="161"/>
        <end position="175"/>
    </location>
</feature>
<proteinExistence type="predicted"/>